<dbReference type="Proteomes" id="UP001595457">
    <property type="component" value="Unassembled WGS sequence"/>
</dbReference>
<dbReference type="InterPro" id="IPR023994">
    <property type="entry name" value="NiFe-hyd_HybE"/>
</dbReference>
<gene>
    <name evidence="2" type="primary">hybE</name>
    <name evidence="2" type="ORF">ACFOJE_21450</name>
</gene>
<reference evidence="3" key="1">
    <citation type="journal article" date="2019" name="Int. J. Syst. Evol. Microbiol.">
        <title>The Global Catalogue of Microorganisms (GCM) 10K type strain sequencing project: providing services to taxonomists for standard genome sequencing and annotation.</title>
        <authorList>
            <consortium name="The Broad Institute Genomics Platform"/>
            <consortium name="The Broad Institute Genome Sequencing Center for Infectious Disease"/>
            <person name="Wu L."/>
            <person name="Ma J."/>
        </authorList>
    </citation>
    <scope>NUCLEOTIDE SEQUENCE [LARGE SCALE GENOMIC DNA]</scope>
    <source>
        <strain evidence="3">KCTC 62195</strain>
    </source>
</reference>
<name>A0ABV7AZV2_9GAMM</name>
<comment type="similarity">
    <text evidence="1">Belongs to the HupJ family.</text>
</comment>
<organism evidence="2 3">
    <name type="scientific">Azotobacter bryophylli</name>
    <dbReference type="NCBI Taxonomy" id="1986537"/>
    <lineage>
        <taxon>Bacteria</taxon>
        <taxon>Pseudomonadati</taxon>
        <taxon>Pseudomonadota</taxon>
        <taxon>Gammaproteobacteria</taxon>
        <taxon>Pseudomonadales</taxon>
        <taxon>Pseudomonadaceae</taxon>
        <taxon>Azotobacter</taxon>
    </lineage>
</organism>
<evidence type="ECO:0000256" key="1">
    <source>
        <dbReference type="ARBA" id="ARBA00006532"/>
    </source>
</evidence>
<sequence length="157" mass="16730">MLTGEAILAYYRAVAERMAGLPVYNPALAVELRGWREVAGVGGVGVLITPWCMNLFWQPLAEAELPGKGEQALLSLPSGDYECTLHEDPTLGRFASASLCSPMQDFADQAGAQAMADEALRLVFAEPAPVLEPAHEPATPVNLGRRALFRRALGGAP</sequence>
<evidence type="ECO:0000313" key="2">
    <source>
        <dbReference type="EMBL" id="MFC2974761.1"/>
    </source>
</evidence>
<accession>A0ABV7AZV2</accession>
<comment type="caution">
    <text evidence="2">The sequence shown here is derived from an EMBL/GenBank/DDBJ whole genome shotgun (WGS) entry which is preliminary data.</text>
</comment>
<protein>
    <submittedName>
        <fullName evidence="2">[NiFe]-hydrogenase assembly chaperone HybE</fullName>
    </submittedName>
</protein>
<dbReference type="InterPro" id="IPR038530">
    <property type="entry name" value="NiFe-hyd_HybE_sf"/>
</dbReference>
<proteinExistence type="inferred from homology"/>
<dbReference type="EMBL" id="JBHRSJ010000036">
    <property type="protein sequence ID" value="MFC2974761.1"/>
    <property type="molecule type" value="Genomic_DNA"/>
</dbReference>
<evidence type="ECO:0000313" key="3">
    <source>
        <dbReference type="Proteomes" id="UP001595457"/>
    </source>
</evidence>
<dbReference type="RefSeq" id="WP_377817046.1">
    <property type="nucleotide sequence ID" value="NZ_JBHRSJ010000036.1"/>
</dbReference>
<keyword evidence="3" id="KW-1185">Reference proteome</keyword>
<dbReference type="Pfam" id="PF11939">
    <property type="entry name" value="NiFe-hyd_HybE"/>
    <property type="match status" value="1"/>
</dbReference>
<dbReference type="NCBIfam" id="TIGR03993">
    <property type="entry name" value="hydrog_HybE"/>
    <property type="match status" value="1"/>
</dbReference>
<dbReference type="Gene3D" id="3.30.1460.40">
    <property type="entry name" value="[NiFe]-hydrogenase assembly chaperone, HybE"/>
    <property type="match status" value="1"/>
</dbReference>